<dbReference type="Gene3D" id="3.40.50.720">
    <property type="entry name" value="NAD(P)-binding Rossmann-like Domain"/>
    <property type="match status" value="1"/>
</dbReference>
<dbReference type="EC" id="1.-.-.-" evidence="2"/>
<dbReference type="InterPro" id="IPR013154">
    <property type="entry name" value="ADH-like_N"/>
</dbReference>
<feature type="domain" description="Enoyl reductase (ER)" evidence="1">
    <location>
        <begin position="10"/>
        <end position="335"/>
    </location>
</feature>
<reference evidence="2 3" key="2">
    <citation type="submission" date="2023-11" db="EMBL/GenBank/DDBJ databases">
        <authorList>
            <person name="Lara A.C."/>
            <person name="Chronakova A."/>
        </authorList>
    </citation>
    <scope>NUCLEOTIDE SEQUENCE [LARGE SCALE GENOMIC DNA]</scope>
    <source>
        <strain evidence="2 3">BCCO 10_0061</strain>
    </source>
</reference>
<evidence type="ECO:0000259" key="1">
    <source>
        <dbReference type="SMART" id="SM00829"/>
    </source>
</evidence>
<evidence type="ECO:0000313" key="2">
    <source>
        <dbReference type="EMBL" id="MDX8142093.1"/>
    </source>
</evidence>
<keyword evidence="3" id="KW-1185">Reference proteome</keyword>
<organism evidence="2 3">
    <name type="scientific">Lentzea sokolovensis</name>
    <dbReference type="NCBI Taxonomy" id="3095429"/>
    <lineage>
        <taxon>Bacteria</taxon>
        <taxon>Bacillati</taxon>
        <taxon>Actinomycetota</taxon>
        <taxon>Actinomycetes</taxon>
        <taxon>Pseudonocardiales</taxon>
        <taxon>Pseudonocardiaceae</taxon>
        <taxon>Lentzea</taxon>
    </lineage>
</organism>
<proteinExistence type="predicted"/>
<dbReference type="CDD" id="cd05289">
    <property type="entry name" value="MDR_like_2"/>
    <property type="match status" value="1"/>
</dbReference>
<dbReference type="PANTHER" id="PTHR11695">
    <property type="entry name" value="ALCOHOL DEHYDROGENASE RELATED"/>
    <property type="match status" value="1"/>
</dbReference>
<sequence length="339" mass="36066">MLAYELTGFGGPEVLRLSSRPEPLPGPHEVVVATRAIGLNPVDLLQRSGKFRFANPARFPLVPGNEFTGVVVAAGTDVTSLSVGDAVFARTDKARLGALAEQVAIEAELVVPMPRSLDFVTAAAVPLAGTTALQAIRDALDVRQEDRLLVTGGSSTVGMFAIQLAARTGASVTTTASAGSTSLLRELGADDVINYHTQAVDSGRDRFDKVLDLVGGTSAAALSNVVARRGRLVTVSATPTPGSIRHDYTMAPWRAALLEAGLWLATLGLRRRARRGGYTYQFLSMRPSADDLRELASLIDHGALRVKVDSIYDFDQVADAFARVESRRAKGKVVVRTTE</sequence>
<dbReference type="RefSeq" id="WP_319974397.1">
    <property type="nucleotide sequence ID" value="NZ_JAXAVU010000004.1"/>
</dbReference>
<dbReference type="PANTHER" id="PTHR11695:SF648">
    <property type="entry name" value="ZINC-BINDING OXIDOREDUCTASE"/>
    <property type="match status" value="1"/>
</dbReference>
<dbReference type="EMBL" id="JAXAVU010000004">
    <property type="protein sequence ID" value="MDX8142093.1"/>
    <property type="molecule type" value="Genomic_DNA"/>
</dbReference>
<dbReference type="SMART" id="SM00829">
    <property type="entry name" value="PKS_ER"/>
    <property type="match status" value="1"/>
</dbReference>
<dbReference type="SUPFAM" id="SSF51735">
    <property type="entry name" value="NAD(P)-binding Rossmann-fold domains"/>
    <property type="match status" value="1"/>
</dbReference>
<accession>A0ABU4URH6</accession>
<dbReference type="Pfam" id="PF08240">
    <property type="entry name" value="ADH_N"/>
    <property type="match status" value="1"/>
</dbReference>
<dbReference type="InterPro" id="IPR020843">
    <property type="entry name" value="ER"/>
</dbReference>
<dbReference type="Proteomes" id="UP001285352">
    <property type="component" value="Unassembled WGS sequence"/>
</dbReference>
<dbReference type="InterPro" id="IPR050700">
    <property type="entry name" value="YIM1/Zinc_Alcohol_DH_Fams"/>
</dbReference>
<dbReference type="Gene3D" id="3.90.180.10">
    <property type="entry name" value="Medium-chain alcohol dehydrogenases, catalytic domain"/>
    <property type="match status" value="1"/>
</dbReference>
<protein>
    <submittedName>
        <fullName evidence="2">NADP-dependent oxidoreductase</fullName>
        <ecNumber evidence="2">1.-.-.-</ecNumber>
    </submittedName>
</protein>
<dbReference type="Pfam" id="PF13602">
    <property type="entry name" value="ADH_zinc_N_2"/>
    <property type="match status" value="1"/>
</dbReference>
<name>A0ABU4URH6_9PSEU</name>
<keyword evidence="2" id="KW-0560">Oxidoreductase</keyword>
<comment type="caution">
    <text evidence="2">The sequence shown here is derived from an EMBL/GenBank/DDBJ whole genome shotgun (WGS) entry which is preliminary data.</text>
</comment>
<dbReference type="InterPro" id="IPR011032">
    <property type="entry name" value="GroES-like_sf"/>
</dbReference>
<gene>
    <name evidence="2" type="ORF">SK854_08225</name>
</gene>
<dbReference type="InterPro" id="IPR036291">
    <property type="entry name" value="NAD(P)-bd_dom_sf"/>
</dbReference>
<dbReference type="SUPFAM" id="SSF50129">
    <property type="entry name" value="GroES-like"/>
    <property type="match status" value="1"/>
</dbReference>
<dbReference type="GO" id="GO:0016491">
    <property type="term" value="F:oxidoreductase activity"/>
    <property type="evidence" value="ECO:0007669"/>
    <property type="project" value="UniProtKB-KW"/>
</dbReference>
<reference evidence="2 3" key="1">
    <citation type="submission" date="2023-11" db="EMBL/GenBank/DDBJ databases">
        <title>Lentzea sokolovensis, sp. nov., Lentzea kristufkii, sp. nov., and Lentzea miocenensis, sp. nov., rare actinobacteria from Sokolov Coal Basin, Miocene lacustrine sediment, Czech Republic.</title>
        <authorList>
            <person name="Lara A."/>
            <person name="Kotroba L."/>
            <person name="Nouioui I."/>
            <person name="Neumann-Schaal M."/>
            <person name="Mast Y."/>
            <person name="Chronakova A."/>
        </authorList>
    </citation>
    <scope>NUCLEOTIDE SEQUENCE [LARGE SCALE GENOMIC DNA]</scope>
    <source>
        <strain evidence="2 3">BCCO 10_0061</strain>
    </source>
</reference>
<evidence type="ECO:0000313" key="3">
    <source>
        <dbReference type="Proteomes" id="UP001285352"/>
    </source>
</evidence>